<name>A0A9K3I5X2_HELAN</name>
<keyword evidence="1" id="KW-0812">Transmembrane</keyword>
<feature type="transmembrane region" description="Helical" evidence="1">
    <location>
        <begin position="35"/>
        <end position="53"/>
    </location>
</feature>
<evidence type="ECO:0000313" key="3">
    <source>
        <dbReference type="Proteomes" id="UP000215914"/>
    </source>
</evidence>
<keyword evidence="1" id="KW-0472">Membrane</keyword>
<reference evidence="2" key="2">
    <citation type="submission" date="2020-06" db="EMBL/GenBank/DDBJ databases">
        <title>Helianthus annuus Genome sequencing and assembly Release 2.</title>
        <authorList>
            <person name="Gouzy J."/>
            <person name="Langlade N."/>
            <person name="Munos S."/>
        </authorList>
    </citation>
    <scope>NUCLEOTIDE SEQUENCE</scope>
    <source>
        <tissue evidence="2">Leaves</tissue>
    </source>
</reference>
<accession>A0A9K3I5X2</accession>
<dbReference type="Proteomes" id="UP000215914">
    <property type="component" value="Unassembled WGS sequence"/>
</dbReference>
<dbReference type="AlphaFoldDB" id="A0A9K3I5X2"/>
<dbReference type="EMBL" id="MNCJ02000324">
    <property type="protein sequence ID" value="KAF5791058.1"/>
    <property type="molecule type" value="Genomic_DNA"/>
</dbReference>
<proteinExistence type="predicted"/>
<gene>
    <name evidence="2" type="ORF">HanXRQr2_Chr09g0390381</name>
</gene>
<reference evidence="2" key="1">
    <citation type="journal article" date="2017" name="Nature">
        <title>The sunflower genome provides insights into oil metabolism, flowering and Asterid evolution.</title>
        <authorList>
            <person name="Badouin H."/>
            <person name="Gouzy J."/>
            <person name="Grassa C.J."/>
            <person name="Murat F."/>
            <person name="Staton S.E."/>
            <person name="Cottret L."/>
            <person name="Lelandais-Briere C."/>
            <person name="Owens G.L."/>
            <person name="Carrere S."/>
            <person name="Mayjonade B."/>
            <person name="Legrand L."/>
            <person name="Gill N."/>
            <person name="Kane N.C."/>
            <person name="Bowers J.E."/>
            <person name="Hubner S."/>
            <person name="Bellec A."/>
            <person name="Berard A."/>
            <person name="Berges H."/>
            <person name="Blanchet N."/>
            <person name="Boniface M.C."/>
            <person name="Brunel D."/>
            <person name="Catrice O."/>
            <person name="Chaidir N."/>
            <person name="Claudel C."/>
            <person name="Donnadieu C."/>
            <person name="Faraut T."/>
            <person name="Fievet G."/>
            <person name="Helmstetter N."/>
            <person name="King M."/>
            <person name="Knapp S.J."/>
            <person name="Lai Z."/>
            <person name="Le Paslier M.C."/>
            <person name="Lippi Y."/>
            <person name="Lorenzon L."/>
            <person name="Mandel J.R."/>
            <person name="Marage G."/>
            <person name="Marchand G."/>
            <person name="Marquand E."/>
            <person name="Bret-Mestries E."/>
            <person name="Morien E."/>
            <person name="Nambeesan S."/>
            <person name="Nguyen T."/>
            <person name="Pegot-Espagnet P."/>
            <person name="Pouilly N."/>
            <person name="Raftis F."/>
            <person name="Sallet E."/>
            <person name="Schiex T."/>
            <person name="Thomas J."/>
            <person name="Vandecasteele C."/>
            <person name="Vares D."/>
            <person name="Vear F."/>
            <person name="Vautrin S."/>
            <person name="Crespi M."/>
            <person name="Mangin B."/>
            <person name="Burke J.M."/>
            <person name="Salse J."/>
            <person name="Munos S."/>
            <person name="Vincourt P."/>
            <person name="Rieseberg L.H."/>
            <person name="Langlade N.B."/>
        </authorList>
    </citation>
    <scope>NUCLEOTIDE SEQUENCE</scope>
    <source>
        <tissue evidence="2">Leaves</tissue>
    </source>
</reference>
<sequence>MLRTPLSALNCLVSCHVISLQILKNLNFTSNHTNILTYPYIFHVITYISFSLIT</sequence>
<organism evidence="2 3">
    <name type="scientific">Helianthus annuus</name>
    <name type="common">Common sunflower</name>
    <dbReference type="NCBI Taxonomy" id="4232"/>
    <lineage>
        <taxon>Eukaryota</taxon>
        <taxon>Viridiplantae</taxon>
        <taxon>Streptophyta</taxon>
        <taxon>Embryophyta</taxon>
        <taxon>Tracheophyta</taxon>
        <taxon>Spermatophyta</taxon>
        <taxon>Magnoliopsida</taxon>
        <taxon>eudicotyledons</taxon>
        <taxon>Gunneridae</taxon>
        <taxon>Pentapetalae</taxon>
        <taxon>asterids</taxon>
        <taxon>campanulids</taxon>
        <taxon>Asterales</taxon>
        <taxon>Asteraceae</taxon>
        <taxon>Asteroideae</taxon>
        <taxon>Heliantheae alliance</taxon>
        <taxon>Heliantheae</taxon>
        <taxon>Helianthus</taxon>
    </lineage>
</organism>
<keyword evidence="1" id="KW-1133">Transmembrane helix</keyword>
<keyword evidence="3" id="KW-1185">Reference proteome</keyword>
<dbReference type="Gramene" id="mRNA:HanXRQr2_Chr09g0390381">
    <property type="protein sequence ID" value="CDS:HanXRQr2_Chr09g0390381.1"/>
    <property type="gene ID" value="HanXRQr2_Chr09g0390381"/>
</dbReference>
<comment type="caution">
    <text evidence="2">The sequence shown here is derived from an EMBL/GenBank/DDBJ whole genome shotgun (WGS) entry which is preliminary data.</text>
</comment>
<evidence type="ECO:0000313" key="2">
    <source>
        <dbReference type="EMBL" id="KAF5791058.1"/>
    </source>
</evidence>
<evidence type="ECO:0000256" key="1">
    <source>
        <dbReference type="SAM" id="Phobius"/>
    </source>
</evidence>
<protein>
    <submittedName>
        <fullName evidence="2">Uncharacterized protein</fullName>
    </submittedName>
</protein>